<evidence type="ECO:0000256" key="1">
    <source>
        <dbReference type="SAM" id="MobiDB-lite"/>
    </source>
</evidence>
<keyword evidence="3" id="KW-1185">Reference proteome</keyword>
<comment type="caution">
    <text evidence="2">The sequence shown here is derived from an EMBL/GenBank/DDBJ whole genome shotgun (WGS) entry which is preliminary data.</text>
</comment>
<evidence type="ECO:0000313" key="3">
    <source>
        <dbReference type="Proteomes" id="UP000784294"/>
    </source>
</evidence>
<name>A0A3S5A7B5_9PLAT</name>
<evidence type="ECO:0000313" key="2">
    <source>
        <dbReference type="EMBL" id="VEL08934.1"/>
    </source>
</evidence>
<feature type="compositionally biased region" description="Basic and acidic residues" evidence="1">
    <location>
        <begin position="349"/>
        <end position="363"/>
    </location>
</feature>
<gene>
    <name evidence="2" type="ORF">PXEA_LOCUS2374</name>
</gene>
<sequence>MPSQRVCSSASCFLSDSNRFGRAQATKTGAHKWSGEECVCERKCVFIVCLLPRPSEPAQGVIVTRTGQASNTEASGKACTTDRSPDECGKCGLLASSVGQVCQITTRIHSLTHADRQTDTLHTLECGHTHSYASECILRHIRADTQSASLFSPPSTCGLSSSCCCLGSPTSHHSCRGPEVTLSAELLTSNYAILCSTSWAHAVYTTPRLFQPSGTPFHRQSLNPSRLLRGPGSDRAAHLSAPPTRPGLGQLAQPTNRALPPSIFAPSPSSLLIPSPCTSAHTHEHINKHTNAHISVRFSYACLLAPLATAVQQRRICSEAKGLLLKPVGVVSIATNRKDAQFGRKELVSESLRRHARSSDRPARALHSSHPSPRSSPPAAVTVAGPPRPLQTPLLASPATRQRARKLGYCELSHRDWGAHLLPGQTVRLLRLLVQPVSSRQPVAEPIRGRTQSAADGFGHGHGQRGRLLGTAHPAASAAVAKVETLLLRQLVHPNKRLLPRLPRGLPKACANWGDCDYAITSVSQIAAFRHTPFHNRGHINLDQAVSSTAFGMDQFKSL</sequence>
<reference evidence="2" key="1">
    <citation type="submission" date="2018-11" db="EMBL/GenBank/DDBJ databases">
        <authorList>
            <consortium name="Pathogen Informatics"/>
        </authorList>
    </citation>
    <scope>NUCLEOTIDE SEQUENCE</scope>
</reference>
<accession>A0A3S5A7B5</accession>
<feature type="compositionally biased region" description="Polar residues" evidence="1">
    <location>
        <begin position="214"/>
        <end position="224"/>
    </location>
</feature>
<organism evidence="2 3">
    <name type="scientific">Protopolystoma xenopodis</name>
    <dbReference type="NCBI Taxonomy" id="117903"/>
    <lineage>
        <taxon>Eukaryota</taxon>
        <taxon>Metazoa</taxon>
        <taxon>Spiralia</taxon>
        <taxon>Lophotrochozoa</taxon>
        <taxon>Platyhelminthes</taxon>
        <taxon>Monogenea</taxon>
        <taxon>Polyopisthocotylea</taxon>
        <taxon>Polystomatidea</taxon>
        <taxon>Polystomatidae</taxon>
        <taxon>Protopolystoma</taxon>
    </lineage>
</organism>
<protein>
    <submittedName>
        <fullName evidence="2">Uncharacterized protein</fullName>
    </submittedName>
</protein>
<feature type="region of interest" description="Disordered" evidence="1">
    <location>
        <begin position="214"/>
        <end position="250"/>
    </location>
</feature>
<proteinExistence type="predicted"/>
<feature type="region of interest" description="Disordered" evidence="1">
    <location>
        <begin position="349"/>
        <end position="399"/>
    </location>
</feature>
<dbReference type="Proteomes" id="UP000784294">
    <property type="component" value="Unassembled WGS sequence"/>
</dbReference>
<dbReference type="AlphaFoldDB" id="A0A3S5A7B5"/>
<dbReference type="EMBL" id="CAAALY010005095">
    <property type="protein sequence ID" value="VEL08934.1"/>
    <property type="molecule type" value="Genomic_DNA"/>
</dbReference>